<name>A0A9R0ZRR8_TRITD</name>
<keyword evidence="6" id="KW-1185">Reference proteome</keyword>
<dbReference type="SUPFAM" id="SSF54695">
    <property type="entry name" value="POZ domain"/>
    <property type="match status" value="1"/>
</dbReference>
<dbReference type="CDD" id="cd00121">
    <property type="entry name" value="MATH"/>
    <property type="match status" value="1"/>
</dbReference>
<comment type="pathway">
    <text evidence="1">Protein modification; protein ubiquitination.</text>
</comment>
<dbReference type="InterPro" id="IPR056423">
    <property type="entry name" value="BACK_BPM_SPOP"/>
</dbReference>
<dbReference type="SMART" id="SM00225">
    <property type="entry name" value="BTB"/>
    <property type="match status" value="1"/>
</dbReference>
<feature type="domain" description="BTB" evidence="3">
    <location>
        <begin position="168"/>
        <end position="238"/>
    </location>
</feature>
<dbReference type="Gene3D" id="1.25.40.420">
    <property type="match status" value="1"/>
</dbReference>
<dbReference type="Proteomes" id="UP000324705">
    <property type="component" value="Chromosome 7A"/>
</dbReference>
<evidence type="ECO:0000313" key="5">
    <source>
        <dbReference type="EMBL" id="VAI81666.1"/>
    </source>
</evidence>
<evidence type="ECO:0000259" key="3">
    <source>
        <dbReference type="PROSITE" id="PS50097"/>
    </source>
</evidence>
<reference evidence="5 6" key="1">
    <citation type="submission" date="2017-09" db="EMBL/GenBank/DDBJ databases">
        <authorList>
            <consortium name="International Durum Wheat Genome Sequencing Consortium (IDWGSC)"/>
            <person name="Milanesi L."/>
        </authorList>
    </citation>
    <scope>NUCLEOTIDE SEQUENCE [LARGE SCALE GENOMIC DNA]</scope>
    <source>
        <strain evidence="6">cv. Svevo</strain>
    </source>
</reference>
<dbReference type="Pfam" id="PF00651">
    <property type="entry name" value="BTB"/>
    <property type="match status" value="1"/>
</dbReference>
<dbReference type="EMBL" id="LT934123">
    <property type="protein sequence ID" value="VAI81666.1"/>
    <property type="molecule type" value="Genomic_DNA"/>
</dbReference>
<evidence type="ECO:0000256" key="2">
    <source>
        <dbReference type="ARBA" id="ARBA00010846"/>
    </source>
</evidence>
<evidence type="ECO:0000256" key="1">
    <source>
        <dbReference type="ARBA" id="ARBA00004906"/>
    </source>
</evidence>
<dbReference type="PROSITE" id="PS50144">
    <property type="entry name" value="MATH"/>
    <property type="match status" value="1"/>
</dbReference>
<dbReference type="PROSITE" id="PS50097">
    <property type="entry name" value="BTB"/>
    <property type="match status" value="1"/>
</dbReference>
<dbReference type="GO" id="GO:0016567">
    <property type="term" value="P:protein ubiquitination"/>
    <property type="evidence" value="ECO:0007669"/>
    <property type="project" value="InterPro"/>
</dbReference>
<evidence type="ECO:0000313" key="6">
    <source>
        <dbReference type="Proteomes" id="UP000324705"/>
    </source>
</evidence>
<dbReference type="SUPFAM" id="SSF49599">
    <property type="entry name" value="TRAF domain-like"/>
    <property type="match status" value="1"/>
</dbReference>
<gene>
    <name evidence="5" type="ORF">TRITD_7Av1G275050</name>
</gene>
<dbReference type="InterPro" id="IPR000210">
    <property type="entry name" value="BTB/POZ_dom"/>
</dbReference>
<evidence type="ECO:0000259" key="4">
    <source>
        <dbReference type="PROSITE" id="PS50144"/>
    </source>
</evidence>
<feature type="domain" description="MATH" evidence="4">
    <location>
        <begin position="29"/>
        <end position="145"/>
    </location>
</feature>
<dbReference type="Pfam" id="PF24570">
    <property type="entry name" value="BACK_BPM_SPOP"/>
    <property type="match status" value="1"/>
</dbReference>
<dbReference type="Pfam" id="PF22486">
    <property type="entry name" value="MATH_2"/>
    <property type="match status" value="1"/>
</dbReference>
<proteinExistence type="inferred from homology"/>
<dbReference type="InterPro" id="IPR008974">
    <property type="entry name" value="TRAF-like"/>
</dbReference>
<dbReference type="PANTHER" id="PTHR26379:SF502">
    <property type="entry name" value="BTB DOMAIN-CONTAINING PROTEIN"/>
    <property type="match status" value="1"/>
</dbReference>
<protein>
    <recommendedName>
        <fullName evidence="7">BTB domain-containing protein</fullName>
    </recommendedName>
</protein>
<dbReference type="Gene3D" id="3.30.710.10">
    <property type="entry name" value="Potassium Channel Kv1.1, Chain A"/>
    <property type="match status" value="1"/>
</dbReference>
<sequence length="333" mass="36940">MSSTGESIFTGGKLLDDDATPIINAGATSGYHYLVVEGHSRCRGSICSRIFIIGGQHWFIYYYPHADGGLITLQLCLLEGSVDPVKAQFEFTFVEEKDKKELARSRIHGEIFEFRGRYDHHKKVLKREVSEKYVKDDCFIIRCDVVVVGEPPSMQENFTELLLSGLGTDIVFGVGGETFAAHRCVLAARSAVFRALLFSPMKEGTPSTTSVVQIDDMDAAVFKAMLGFMYGDSLPDENEGVLMQHLFVAADRYDLPLLRARCEEMLCKHIGVSTAATILVLADQHGCDKLKTACYGFLGCPANLKAVVQTEGFEHLQRSCPHLMKDIILRMLP</sequence>
<dbReference type="InterPro" id="IPR002083">
    <property type="entry name" value="MATH/TRAF_dom"/>
</dbReference>
<organism evidence="5 6">
    <name type="scientific">Triticum turgidum subsp. durum</name>
    <name type="common">Durum wheat</name>
    <name type="synonym">Triticum durum</name>
    <dbReference type="NCBI Taxonomy" id="4567"/>
    <lineage>
        <taxon>Eukaryota</taxon>
        <taxon>Viridiplantae</taxon>
        <taxon>Streptophyta</taxon>
        <taxon>Embryophyta</taxon>
        <taxon>Tracheophyta</taxon>
        <taxon>Spermatophyta</taxon>
        <taxon>Magnoliopsida</taxon>
        <taxon>Liliopsida</taxon>
        <taxon>Poales</taxon>
        <taxon>Poaceae</taxon>
        <taxon>BOP clade</taxon>
        <taxon>Pooideae</taxon>
        <taxon>Triticodae</taxon>
        <taxon>Triticeae</taxon>
        <taxon>Triticinae</taxon>
        <taxon>Triticum</taxon>
    </lineage>
</organism>
<dbReference type="InterPro" id="IPR011333">
    <property type="entry name" value="SKP1/BTB/POZ_sf"/>
</dbReference>
<dbReference type="InterPro" id="IPR045005">
    <property type="entry name" value="BPM1-6"/>
</dbReference>
<dbReference type="Gramene" id="TRITD7Av1G275050.1">
    <property type="protein sequence ID" value="TRITD7Av1G275050.1"/>
    <property type="gene ID" value="TRITD7Av1G275050"/>
</dbReference>
<dbReference type="PANTHER" id="PTHR26379">
    <property type="entry name" value="BTB/POZ AND MATH DOMAIN-CONTAINING PROTEIN 1"/>
    <property type="match status" value="1"/>
</dbReference>
<comment type="similarity">
    <text evidence="2">Belongs to the Tdpoz family.</text>
</comment>
<accession>A0A9R0ZRR8</accession>
<dbReference type="Gene3D" id="2.60.210.10">
    <property type="entry name" value="Apoptosis, Tumor Necrosis Factor Receptor Associated Protein 2, Chain A"/>
    <property type="match status" value="1"/>
</dbReference>
<dbReference type="AlphaFoldDB" id="A0A9R0ZRR8"/>
<evidence type="ECO:0008006" key="7">
    <source>
        <dbReference type="Google" id="ProtNLM"/>
    </source>
</evidence>